<name>A0A6B9FJL6_9HYPH</name>
<protein>
    <submittedName>
        <fullName evidence="2">Uncharacterized protein</fullName>
    </submittedName>
</protein>
<dbReference type="Proteomes" id="UP000012488">
    <property type="component" value="Chromosome"/>
</dbReference>
<dbReference type="RefSeq" id="WP_010682670.1">
    <property type="nucleotide sequence ID" value="NZ_CP043538.1"/>
</dbReference>
<evidence type="ECO:0000256" key="1">
    <source>
        <dbReference type="SAM" id="SignalP"/>
    </source>
</evidence>
<keyword evidence="1" id="KW-0732">Signal</keyword>
<reference evidence="2 3" key="1">
    <citation type="journal article" date="2012" name="Genet. Mol. Biol.">
        <title>Analysis of 16S rRNA and mxaF genes revealing insights into Methylobacterium niche-specific plant association.</title>
        <authorList>
            <person name="Dourado M.N."/>
            <person name="Andreote F.D."/>
            <person name="Dini-Andreote F."/>
            <person name="Conti R."/>
            <person name="Araujo J.M."/>
            <person name="Araujo W.L."/>
        </authorList>
    </citation>
    <scope>NUCLEOTIDE SEQUENCE [LARGE SCALE GENOMIC DNA]</scope>
    <source>
        <strain evidence="2 3">SR1.6/6</strain>
    </source>
</reference>
<evidence type="ECO:0000313" key="3">
    <source>
        <dbReference type="Proteomes" id="UP000012488"/>
    </source>
</evidence>
<reference evidence="2 3" key="2">
    <citation type="journal article" date="2013" name="Genome Announc.">
        <title>Draft Genome Sequence of Methylobacterium mesophilicum Strain SR1.6/6, Isolated from Citrus sinensis.</title>
        <authorList>
            <person name="Marinho Almeida D."/>
            <person name="Dini-Andreote F."/>
            <person name="Camargo Neves A.A."/>
            <person name="Juca Ramos R.T."/>
            <person name="Andreote F.D."/>
            <person name="Carneiro A.R."/>
            <person name="Oliveira de Souza Lima A."/>
            <person name="Caracciolo Gomes de Sa P.H."/>
            <person name="Ribeiro Barbosa M.S."/>
            <person name="Araujo W.L."/>
            <person name="Silva A."/>
        </authorList>
    </citation>
    <scope>NUCLEOTIDE SEQUENCE [LARGE SCALE GENOMIC DNA]</scope>
    <source>
        <strain evidence="2 3">SR1.6/6</strain>
    </source>
</reference>
<evidence type="ECO:0000313" key="2">
    <source>
        <dbReference type="EMBL" id="QGY02760.1"/>
    </source>
</evidence>
<gene>
    <name evidence="2" type="ORF">MMSR116_13375</name>
</gene>
<proteinExistence type="predicted"/>
<accession>A0A6B9FJL6</accession>
<feature type="signal peptide" evidence="1">
    <location>
        <begin position="1"/>
        <end position="21"/>
    </location>
</feature>
<dbReference type="OrthoDB" id="8005577at2"/>
<dbReference type="AlphaFoldDB" id="A0A6B9FJL6"/>
<organism evidence="2 3">
    <name type="scientific">Methylobacterium mesophilicum SR1.6/6</name>
    <dbReference type="NCBI Taxonomy" id="908290"/>
    <lineage>
        <taxon>Bacteria</taxon>
        <taxon>Pseudomonadati</taxon>
        <taxon>Pseudomonadota</taxon>
        <taxon>Alphaproteobacteria</taxon>
        <taxon>Hyphomicrobiales</taxon>
        <taxon>Methylobacteriaceae</taxon>
        <taxon>Methylobacterium</taxon>
    </lineage>
</organism>
<sequence length="74" mass="7714">MTRTLTIAALAALLVAPAAQARGIRAHAKAPPNAAIKTRQVAMDDFSARMSRLDRLMGVPSATGARSRSAEAGR</sequence>
<dbReference type="EMBL" id="CP043538">
    <property type="protein sequence ID" value="QGY02760.1"/>
    <property type="molecule type" value="Genomic_DNA"/>
</dbReference>
<dbReference type="KEGG" id="mmes:MMSR116_13375"/>
<feature type="chain" id="PRO_5025580584" evidence="1">
    <location>
        <begin position="22"/>
        <end position="74"/>
    </location>
</feature>